<dbReference type="EMBL" id="PFFQ01000059">
    <property type="protein sequence ID" value="PIW14544.1"/>
    <property type="molecule type" value="Genomic_DNA"/>
</dbReference>
<name>A0A2M7FYU1_9BACT</name>
<gene>
    <name evidence="1" type="ORF">COW36_21130</name>
</gene>
<organism evidence="1 2">
    <name type="scientific">bacterium (Candidatus Blackallbacteria) CG17_big_fil_post_rev_8_21_14_2_50_48_46</name>
    <dbReference type="NCBI Taxonomy" id="2014261"/>
    <lineage>
        <taxon>Bacteria</taxon>
        <taxon>Candidatus Blackallbacteria</taxon>
    </lineage>
</organism>
<comment type="caution">
    <text evidence="1">The sequence shown here is derived from an EMBL/GenBank/DDBJ whole genome shotgun (WGS) entry which is preliminary data.</text>
</comment>
<protein>
    <submittedName>
        <fullName evidence="1">Uncharacterized protein</fullName>
    </submittedName>
</protein>
<evidence type="ECO:0000313" key="2">
    <source>
        <dbReference type="Proteomes" id="UP000231019"/>
    </source>
</evidence>
<reference evidence="1 2" key="1">
    <citation type="submission" date="2017-09" db="EMBL/GenBank/DDBJ databases">
        <title>Depth-based differentiation of microbial function through sediment-hosted aquifers and enrichment of novel symbionts in the deep terrestrial subsurface.</title>
        <authorList>
            <person name="Probst A.J."/>
            <person name="Ladd B."/>
            <person name="Jarett J.K."/>
            <person name="Geller-Mcgrath D.E."/>
            <person name="Sieber C.M."/>
            <person name="Emerson J.B."/>
            <person name="Anantharaman K."/>
            <person name="Thomas B.C."/>
            <person name="Malmstrom R."/>
            <person name="Stieglmeier M."/>
            <person name="Klingl A."/>
            <person name="Woyke T."/>
            <person name="Ryan C.M."/>
            <person name="Banfield J.F."/>
        </authorList>
    </citation>
    <scope>NUCLEOTIDE SEQUENCE [LARGE SCALE GENOMIC DNA]</scope>
    <source>
        <strain evidence="1">CG17_big_fil_post_rev_8_21_14_2_50_48_46</strain>
    </source>
</reference>
<dbReference type="AlphaFoldDB" id="A0A2M7FYU1"/>
<evidence type="ECO:0000313" key="1">
    <source>
        <dbReference type="EMBL" id="PIW14544.1"/>
    </source>
</evidence>
<sequence length="526" mass="59813">MSLTRNATDFESLYKKFRTEYEQHYNPIYDKIREVFARKNQAAGLSPAATQSAEDELNKGLLEAQLRLTFLDPFLNALNWHTTTARLDRRQTLEYVNTVIEPQSHVTGNQWQYFDYLGFEQQRTSITPLMLFEAKRPSEQLPATNALVRAGITNGLSEDEKIVEIIAKALRGAQISGPWKAHIPQLQGYVKAIYSRTNSYPKKVAITNGEWLLIFTQPDKIFSDTPNFTNDQLLLFSSHAKIESNLNIIFGELAYVNLRETLHEINIGEIGFKSSLFDYALRGLYLIRHKKPSTVSSGGAAEIIVSPMVFLHSINGSWCYIRGTNEFDMPGNYAGLGHHLQSVQQYSDELFQRVEGYMTGGQFQPQTLNHHYGSVSFEDLKSVIELKDRSTPSEDHIYLVTGEFQHFILHSPTNSDCLTTHHYYQWSSCNSCGVANTTVPIVRRDFDLKSFFRADALELHHCAHQQVTSAKSHQIPSSSSFKRSRPSGEAFCEIWPFEQFLCCRTCIFQDVCLSSGVFNLPCQTQP</sequence>
<accession>A0A2M7FYU1</accession>
<dbReference type="Proteomes" id="UP000231019">
    <property type="component" value="Unassembled WGS sequence"/>
</dbReference>
<proteinExistence type="predicted"/>